<accession>A0AA87ZLD4</accession>
<name>A0AA87ZLD4_FICCA</name>
<evidence type="ECO:0000313" key="2">
    <source>
        <dbReference type="EMBL" id="GMN36070.1"/>
    </source>
</evidence>
<dbReference type="EMBL" id="BTGU01002262">
    <property type="protein sequence ID" value="GMN36077.1"/>
    <property type="molecule type" value="Genomic_DNA"/>
</dbReference>
<reference evidence="3" key="1">
    <citation type="submission" date="2023-07" db="EMBL/GenBank/DDBJ databases">
        <title>draft genome sequence of fig (Ficus carica).</title>
        <authorList>
            <person name="Takahashi T."/>
            <person name="Nishimura K."/>
        </authorList>
    </citation>
    <scope>NUCLEOTIDE SEQUENCE</scope>
</reference>
<keyword evidence="4" id="KW-1185">Reference proteome</keyword>
<gene>
    <name evidence="2" type="ORF">TIFTF001_042357</name>
    <name evidence="3" type="ORF">TIFTF001_042362</name>
</gene>
<comment type="caution">
    <text evidence="3">The sequence shown here is derived from an EMBL/GenBank/DDBJ whole genome shotgun (WGS) entry which is preliminary data.</text>
</comment>
<feature type="compositionally biased region" description="Basic and acidic residues" evidence="1">
    <location>
        <begin position="11"/>
        <end position="23"/>
    </location>
</feature>
<evidence type="ECO:0000313" key="4">
    <source>
        <dbReference type="Proteomes" id="UP001187192"/>
    </source>
</evidence>
<evidence type="ECO:0000313" key="3">
    <source>
        <dbReference type="EMBL" id="GMN36077.1"/>
    </source>
</evidence>
<protein>
    <submittedName>
        <fullName evidence="3">Uncharacterized protein</fullName>
    </submittedName>
</protein>
<evidence type="ECO:0000256" key="1">
    <source>
        <dbReference type="SAM" id="MobiDB-lite"/>
    </source>
</evidence>
<organism evidence="3 4">
    <name type="scientific">Ficus carica</name>
    <name type="common">Common fig</name>
    <dbReference type="NCBI Taxonomy" id="3494"/>
    <lineage>
        <taxon>Eukaryota</taxon>
        <taxon>Viridiplantae</taxon>
        <taxon>Streptophyta</taxon>
        <taxon>Embryophyta</taxon>
        <taxon>Tracheophyta</taxon>
        <taxon>Spermatophyta</taxon>
        <taxon>Magnoliopsida</taxon>
        <taxon>eudicotyledons</taxon>
        <taxon>Gunneridae</taxon>
        <taxon>Pentapetalae</taxon>
        <taxon>rosids</taxon>
        <taxon>fabids</taxon>
        <taxon>Rosales</taxon>
        <taxon>Moraceae</taxon>
        <taxon>Ficeae</taxon>
        <taxon>Ficus</taxon>
    </lineage>
</organism>
<proteinExistence type="predicted"/>
<sequence>MAMSRRRRRRDSASDRDGDRDGDVAPLFLSLRNLALASPSRFEGRSHDLKDGVLRRRLRVETSRAPLTIHDDSDVRW</sequence>
<dbReference type="EMBL" id="BTGU01002261">
    <property type="protein sequence ID" value="GMN36070.1"/>
    <property type="molecule type" value="Genomic_DNA"/>
</dbReference>
<feature type="region of interest" description="Disordered" evidence="1">
    <location>
        <begin position="1"/>
        <end position="24"/>
    </location>
</feature>
<dbReference type="Proteomes" id="UP001187192">
    <property type="component" value="Unassembled WGS sequence"/>
</dbReference>
<dbReference type="AlphaFoldDB" id="A0AA87ZLD4"/>
<feature type="compositionally biased region" description="Basic residues" evidence="1">
    <location>
        <begin position="1"/>
        <end position="10"/>
    </location>
</feature>